<gene>
    <name evidence="7" type="primary">plsB</name>
    <name evidence="7" type="ORF">BN10_650010</name>
</gene>
<proteinExistence type="inferred from homology"/>
<dbReference type="AlphaFoldDB" id="N0E1A9"/>
<dbReference type="GO" id="GO:0012505">
    <property type="term" value="C:endomembrane system"/>
    <property type="evidence" value="ECO:0007669"/>
    <property type="project" value="UniProtKB-SubCell"/>
</dbReference>
<dbReference type="STRING" id="1193181.BN10_650010"/>
<dbReference type="EMBL" id="CAIZ01000136">
    <property type="protein sequence ID" value="CCH70713.1"/>
    <property type="molecule type" value="Genomic_DNA"/>
</dbReference>
<dbReference type="Pfam" id="PF19277">
    <property type="entry name" value="GPAT_C"/>
    <property type="match status" value="1"/>
</dbReference>
<organism evidence="7 8">
    <name type="scientific">Phycicoccus elongatus Lp2</name>
    <dbReference type="NCBI Taxonomy" id="1193181"/>
    <lineage>
        <taxon>Bacteria</taxon>
        <taxon>Bacillati</taxon>
        <taxon>Actinomycetota</taxon>
        <taxon>Actinomycetes</taxon>
        <taxon>Micrococcales</taxon>
        <taxon>Intrasporangiaceae</taxon>
        <taxon>Phycicoccus</taxon>
    </lineage>
</organism>
<protein>
    <submittedName>
        <fullName evidence="7">Glycerol-3-phosphate acyltransferase</fullName>
        <ecNumber evidence="7">2.3.1.15</ecNumber>
    </submittedName>
</protein>
<dbReference type="InterPro" id="IPR002123">
    <property type="entry name" value="Plipid/glycerol_acylTrfase"/>
</dbReference>
<dbReference type="SMART" id="SM00563">
    <property type="entry name" value="PlsC"/>
    <property type="match status" value="1"/>
</dbReference>
<comment type="caution">
    <text evidence="7">The sequence shown here is derived from an EMBL/GenBank/DDBJ whole genome shotgun (WGS) entry which is preliminary data.</text>
</comment>
<evidence type="ECO:0000256" key="1">
    <source>
        <dbReference type="ARBA" id="ARBA00004184"/>
    </source>
</evidence>
<dbReference type="SUPFAM" id="SSF69593">
    <property type="entry name" value="Glycerol-3-phosphate (1)-acyltransferase"/>
    <property type="match status" value="1"/>
</dbReference>
<dbReference type="GO" id="GO:0005886">
    <property type="term" value="C:plasma membrane"/>
    <property type="evidence" value="ECO:0007669"/>
    <property type="project" value="TreeGrafter"/>
</dbReference>
<dbReference type="PIRSF" id="PIRSF000437">
    <property type="entry name" value="GPAT_DHAPAT"/>
    <property type="match status" value="1"/>
</dbReference>
<dbReference type="HOGENOM" id="CLU_015407_1_0_11"/>
<evidence type="ECO:0000313" key="8">
    <source>
        <dbReference type="Proteomes" id="UP000013167"/>
    </source>
</evidence>
<sequence>MSSHDNVVVLASTRTPVEDSLVRAWVRSEVEPEHRDVRVVTLPPLSGTPAAYAALGALLDDPDVLLLPAHVVWRPGEKDGNRRVAISDLLRGRNPYDPASRNQRSIADADPDRAPVIAGIPGTVGFLQQRYSESHQGATADAEAFGRFVARRARLALERADRAVLGPEFRSPGFLTEEILHSAHFRRGLQELARRVGPDQASEARAEEILDELATGWGRLFVDLVPRIQRMVFQRGFDPDIDVVPAELDRLRQTVSGTPVIFLWSHRSNLDTPVLNVALHENGLPLPHLFAGINMAFGPLGVVLRRSGTIFIRRSFGGDELYKYVLKEFVGYLAEKRFNLSWSIEGTRSRTGKMLPPKLGLLGYTAEAYLAGRVDDISLQPVSITFDQLHEIGEYANYARGGRKSAEGMSWLLGFIKAQGERNFGKIYVRFPEPVSMRAALGAPGGATTTDADARRLALQKTAFEVAWRINEATPVTSVALVTSVLLGTRGMALTTSQVHTAVSTAVSYMDRRGVPVVGSGRGLKDIAGVESTLKALAVPGGIVTRVDGARDTVWRIGTDKQLEATFYRNSIIHVFLVSALCEMAIVMAAQAPPAERIERFWADVQQLRDLLKFEFYFTERREFLEQVRTEADRAGKDWEERLTSDPVDLRALLMRRAPLTASFLLRPFIEAYLIVADVVSRTEGPIDRPAVVKEALALGEQYLAQRRIDSAEPVSALLFETGLKMMDNRGLLVEAPDRAERVGGLVDQLERVQSAIITIERLTFDLFIADRRRLHNRGAS</sequence>
<dbReference type="CDD" id="cd07993">
    <property type="entry name" value="LPLAT_DHAPAT-like"/>
    <property type="match status" value="1"/>
</dbReference>
<evidence type="ECO:0000259" key="6">
    <source>
        <dbReference type="SMART" id="SM00563"/>
    </source>
</evidence>
<dbReference type="RefSeq" id="WP_010850556.1">
    <property type="nucleotide sequence ID" value="NZ_HF570956.1"/>
</dbReference>
<comment type="subcellular location">
    <subcellularLocation>
        <location evidence="1">Endomembrane system</location>
        <topology evidence="1">Peripheral membrane protein</topology>
    </subcellularLocation>
</comment>
<keyword evidence="8" id="KW-1185">Reference proteome</keyword>
<dbReference type="Pfam" id="PF01553">
    <property type="entry name" value="Acyltransferase"/>
    <property type="match status" value="1"/>
</dbReference>
<dbReference type="GO" id="GO:0004366">
    <property type="term" value="F:glycerol-3-phosphate O-acyltransferase activity"/>
    <property type="evidence" value="ECO:0007669"/>
    <property type="project" value="UniProtKB-EC"/>
</dbReference>
<keyword evidence="3 7" id="KW-0808">Transferase</keyword>
<dbReference type="OrthoDB" id="335193at2"/>
<evidence type="ECO:0000256" key="2">
    <source>
        <dbReference type="ARBA" id="ARBA00007937"/>
    </source>
</evidence>
<evidence type="ECO:0000256" key="3">
    <source>
        <dbReference type="ARBA" id="ARBA00022679"/>
    </source>
</evidence>
<dbReference type="EC" id="2.3.1.15" evidence="7"/>
<dbReference type="Proteomes" id="UP000013167">
    <property type="component" value="Unassembled WGS sequence"/>
</dbReference>
<keyword evidence="4" id="KW-0472">Membrane</keyword>
<dbReference type="GO" id="GO:0006629">
    <property type="term" value="P:lipid metabolic process"/>
    <property type="evidence" value="ECO:0007669"/>
    <property type="project" value="InterPro"/>
</dbReference>
<dbReference type="InterPro" id="IPR022284">
    <property type="entry name" value="GPAT/DHAPAT"/>
</dbReference>
<comment type="similarity">
    <text evidence="2">Belongs to the GPAT/DAPAT family.</text>
</comment>
<dbReference type="InterPro" id="IPR041728">
    <property type="entry name" value="GPAT/DHAPAT_LPLAT"/>
</dbReference>
<keyword evidence="5 7" id="KW-0012">Acyltransferase</keyword>
<evidence type="ECO:0000313" key="7">
    <source>
        <dbReference type="EMBL" id="CCH70713.1"/>
    </source>
</evidence>
<feature type="domain" description="Phospholipid/glycerol acyltransferase" evidence="6">
    <location>
        <begin position="260"/>
        <end position="387"/>
    </location>
</feature>
<evidence type="ECO:0000256" key="5">
    <source>
        <dbReference type="ARBA" id="ARBA00023315"/>
    </source>
</evidence>
<dbReference type="PANTHER" id="PTHR12563">
    <property type="entry name" value="GLYCEROL-3-PHOSPHATE ACYLTRANSFERASE"/>
    <property type="match status" value="1"/>
</dbReference>
<accession>N0E1A9</accession>
<name>N0E1A9_9MICO</name>
<dbReference type="InterPro" id="IPR045520">
    <property type="entry name" value="GPAT/DHAPAT_C"/>
</dbReference>
<dbReference type="eggNOG" id="COG2937">
    <property type="taxonomic scope" value="Bacteria"/>
</dbReference>
<dbReference type="PANTHER" id="PTHR12563:SF17">
    <property type="entry name" value="DIHYDROXYACETONE PHOSPHATE ACYLTRANSFERASE"/>
    <property type="match status" value="1"/>
</dbReference>
<reference evidence="7 8" key="1">
    <citation type="journal article" date="2013" name="ISME J.">
        <title>A metabolic model for members of the genus Tetrasphaera involved in enhanced biological phosphorus removal.</title>
        <authorList>
            <person name="Kristiansen R."/>
            <person name="Nguyen H.T.T."/>
            <person name="Saunders A.M."/>
            <person name="Nielsen J.L."/>
            <person name="Wimmer R."/>
            <person name="Le V.Q."/>
            <person name="McIlroy S.J."/>
            <person name="Petrovski S."/>
            <person name="Seviour R.J."/>
            <person name="Calteau A."/>
            <person name="Nielsen K.L."/>
            <person name="Nielsen P.H."/>
        </authorList>
    </citation>
    <scope>NUCLEOTIDE SEQUENCE [LARGE SCALE GENOMIC DNA]</scope>
    <source>
        <strain evidence="7 8">Lp2</strain>
    </source>
</reference>
<evidence type="ECO:0000256" key="4">
    <source>
        <dbReference type="ARBA" id="ARBA00023136"/>
    </source>
</evidence>
<dbReference type="NCBIfam" id="NF002886">
    <property type="entry name" value="PRK03355.1"/>
    <property type="match status" value="1"/>
</dbReference>